<sequence>MITTILSVLFIIAFVTISLLLQLFVGNTQQKVKNLSDKEVKIDKKSLWRSFFLYLILAILVVIVHVFK</sequence>
<dbReference type="AlphaFoldDB" id="A0A9Q6HMW0"/>
<protein>
    <submittedName>
        <fullName evidence="2">Uncharacterized protein</fullName>
    </submittedName>
</protein>
<feature type="transmembrane region" description="Helical" evidence="1">
    <location>
        <begin position="47"/>
        <end position="67"/>
    </location>
</feature>
<name>A0A9Q6HMW0_9STAP</name>
<keyword evidence="1" id="KW-1133">Transmembrane helix</keyword>
<dbReference type="RefSeq" id="WP_107545233.1">
    <property type="nucleotide sequence ID" value="NZ_PZFQ01000034.1"/>
</dbReference>
<reference evidence="2 3" key="1">
    <citation type="journal article" date="2016" name="Front. Microbiol.">
        <title>Comprehensive Phylogenetic Analysis of Bovine Non-aureus Staphylococci Species Based on Whole-Genome Sequencing.</title>
        <authorList>
            <person name="Naushad S."/>
            <person name="Barkema H.W."/>
            <person name="Luby C."/>
            <person name="Condas L.A."/>
            <person name="Nobrega D.B."/>
            <person name="Carson D.A."/>
            <person name="De Buck J."/>
        </authorList>
    </citation>
    <scope>NUCLEOTIDE SEQUENCE [LARGE SCALE GENOMIC DNA]</scope>
    <source>
        <strain evidence="2 3">SNUC 1231</strain>
    </source>
</reference>
<feature type="transmembrane region" description="Helical" evidence="1">
    <location>
        <begin position="6"/>
        <end position="26"/>
    </location>
</feature>
<dbReference type="EMBL" id="PZFQ01000034">
    <property type="protein sequence ID" value="PTI74733.1"/>
    <property type="molecule type" value="Genomic_DNA"/>
</dbReference>
<organism evidence="2 3">
    <name type="scientific">Staphylococcus succinus</name>
    <dbReference type="NCBI Taxonomy" id="61015"/>
    <lineage>
        <taxon>Bacteria</taxon>
        <taxon>Bacillati</taxon>
        <taxon>Bacillota</taxon>
        <taxon>Bacilli</taxon>
        <taxon>Bacillales</taxon>
        <taxon>Staphylococcaceae</taxon>
        <taxon>Staphylococcus</taxon>
    </lineage>
</organism>
<evidence type="ECO:0000313" key="2">
    <source>
        <dbReference type="EMBL" id="PTI74733.1"/>
    </source>
</evidence>
<keyword evidence="1" id="KW-0812">Transmembrane</keyword>
<dbReference type="Proteomes" id="UP000241960">
    <property type="component" value="Unassembled WGS sequence"/>
</dbReference>
<evidence type="ECO:0000256" key="1">
    <source>
        <dbReference type="SAM" id="Phobius"/>
    </source>
</evidence>
<keyword evidence="1" id="KW-0472">Membrane</keyword>
<proteinExistence type="predicted"/>
<comment type="caution">
    <text evidence="2">The sequence shown here is derived from an EMBL/GenBank/DDBJ whole genome shotgun (WGS) entry which is preliminary data.</text>
</comment>
<gene>
    <name evidence="2" type="ORF">BU058_09940</name>
</gene>
<accession>A0A9Q6HMW0</accession>
<evidence type="ECO:0000313" key="3">
    <source>
        <dbReference type="Proteomes" id="UP000241960"/>
    </source>
</evidence>